<accession>A0ABT3MYP4</accession>
<sequence>MSYPLGYEWLKEHYQLRVLPHSVRSYTGGLLGTKASQIQRHQVFEQNFPESARADDSTCAHLLFALKHEGVNPAYLKSVFAQEGVSEQVAAHIRQRPNSQWSRRLWFWYEWLTGQLLPLPDCKAVKYEPVLNDSQYFTARPENVRRYCLRNNLPGHAGFLPLVRKIEPLQGVSDDSLQQCLHRVLGDYDETVFARAARFLTTYETRTSSEIESENITPDKYIRFGRALELAGGTPLTKKRLIEIQNIIKDSHQQEPDYRVEQNYIGGPGPQGVALTPPRPENIEDLMDDWFAMVERLNDSEIPASVRAGILSASFVYLHPFMDGNGRISRYLIQDVLAKSGLLQPGILLPVSGGILNRQQTYYQTLDYLSRLICDQTDFYIDEAGQITIAGETDHLFRYLDLTHYCQWLCDVIQDVAENLLPKEIDTLVLADKLYSALDQVLDLPAKELRLMVKMILDNDGTLSKRKRKRFEFLTDHDFEKIERICIELCSQKQP</sequence>
<dbReference type="RefSeq" id="WP_262564249.1">
    <property type="nucleotide sequence ID" value="NZ_JAPFCC010000001.1"/>
</dbReference>
<comment type="caution">
    <text evidence="2">The sequence shown here is derived from an EMBL/GenBank/DDBJ whole genome shotgun (WGS) entry which is preliminary data.</text>
</comment>
<proteinExistence type="predicted"/>
<evidence type="ECO:0000313" key="3">
    <source>
        <dbReference type="Proteomes" id="UP001209854"/>
    </source>
</evidence>
<gene>
    <name evidence="2" type="ORF">NX722_18070</name>
</gene>
<dbReference type="InterPro" id="IPR036597">
    <property type="entry name" value="Fido-like_dom_sf"/>
</dbReference>
<dbReference type="InterPro" id="IPR003812">
    <property type="entry name" value="Fido"/>
</dbReference>
<dbReference type="PANTHER" id="PTHR13504:SF38">
    <property type="entry name" value="FIDO DOMAIN-CONTAINING PROTEIN"/>
    <property type="match status" value="1"/>
</dbReference>
<dbReference type="Gene3D" id="1.10.3290.10">
    <property type="entry name" value="Fido-like domain"/>
    <property type="match status" value="1"/>
</dbReference>
<evidence type="ECO:0000313" key="2">
    <source>
        <dbReference type="EMBL" id="MCW7554495.1"/>
    </source>
</evidence>
<dbReference type="PANTHER" id="PTHR13504">
    <property type="entry name" value="FIDO DOMAIN-CONTAINING PROTEIN DDB_G0283145"/>
    <property type="match status" value="1"/>
</dbReference>
<feature type="domain" description="Fido" evidence="1">
    <location>
        <begin position="236"/>
        <end position="382"/>
    </location>
</feature>
<dbReference type="Pfam" id="PF02661">
    <property type="entry name" value="Fic"/>
    <property type="match status" value="1"/>
</dbReference>
<dbReference type="SUPFAM" id="SSF140931">
    <property type="entry name" value="Fic-like"/>
    <property type="match status" value="1"/>
</dbReference>
<name>A0ABT3MYP4_9GAMM</name>
<reference evidence="2 3" key="1">
    <citation type="submission" date="2022-10" db="EMBL/GenBank/DDBJ databases">
        <title>High-quality genome sequences of two octocoral-associated bacteria, Endozoicomonas euniceicola EF212 and Endozoicomonas gorgoniicola PS125.</title>
        <authorList>
            <person name="Chiou Y.-J."/>
            <person name="Chen Y.-H."/>
        </authorList>
    </citation>
    <scope>NUCLEOTIDE SEQUENCE [LARGE SCALE GENOMIC DNA]</scope>
    <source>
        <strain evidence="2 3">PS125</strain>
    </source>
</reference>
<organism evidence="2 3">
    <name type="scientific">Endozoicomonas gorgoniicola</name>
    <dbReference type="NCBI Taxonomy" id="1234144"/>
    <lineage>
        <taxon>Bacteria</taxon>
        <taxon>Pseudomonadati</taxon>
        <taxon>Pseudomonadota</taxon>
        <taxon>Gammaproteobacteria</taxon>
        <taxon>Oceanospirillales</taxon>
        <taxon>Endozoicomonadaceae</taxon>
        <taxon>Endozoicomonas</taxon>
    </lineage>
</organism>
<evidence type="ECO:0000259" key="1">
    <source>
        <dbReference type="PROSITE" id="PS51459"/>
    </source>
</evidence>
<dbReference type="Proteomes" id="UP001209854">
    <property type="component" value="Unassembled WGS sequence"/>
</dbReference>
<dbReference type="PROSITE" id="PS51459">
    <property type="entry name" value="FIDO"/>
    <property type="match status" value="1"/>
</dbReference>
<dbReference type="InterPro" id="IPR040198">
    <property type="entry name" value="Fido_containing"/>
</dbReference>
<keyword evidence="3" id="KW-1185">Reference proteome</keyword>
<protein>
    <submittedName>
        <fullName evidence="2">Fic family protein</fullName>
    </submittedName>
</protein>
<dbReference type="EMBL" id="JAPFCC010000001">
    <property type="protein sequence ID" value="MCW7554495.1"/>
    <property type="molecule type" value="Genomic_DNA"/>
</dbReference>